<proteinExistence type="inferred from homology"/>
<keyword evidence="3 7" id="KW-0217">Developmental protein</keyword>
<evidence type="ECO:0000256" key="5">
    <source>
        <dbReference type="ARBA" id="ARBA00022729"/>
    </source>
</evidence>
<protein>
    <recommendedName>
        <fullName evidence="7">Epidermal patterning factor-like protein</fullName>
    </recommendedName>
</protein>
<dbReference type="EMBL" id="CM017325">
    <property type="protein sequence ID" value="KAE8056647.1"/>
    <property type="molecule type" value="Genomic_DNA"/>
</dbReference>
<comment type="similarity">
    <text evidence="2 7">Belongs to the plant cysteine rich small secretory peptide family. Epidermal patterning factor subfamily.</text>
</comment>
<evidence type="ECO:0000256" key="4">
    <source>
        <dbReference type="ARBA" id="ARBA00022525"/>
    </source>
</evidence>
<feature type="signal peptide" evidence="7">
    <location>
        <begin position="1"/>
        <end position="31"/>
    </location>
</feature>
<comment type="function">
    <text evidence="7">Controls stomatal patterning.</text>
</comment>
<feature type="chain" id="PRO_5027135885" description="Epidermal patterning factor-like protein" evidence="7">
    <location>
        <begin position="32"/>
        <end position="131"/>
    </location>
</feature>
<evidence type="ECO:0000256" key="1">
    <source>
        <dbReference type="ARBA" id="ARBA00004613"/>
    </source>
</evidence>
<name>A0A5N6RA31_9ROSI</name>
<dbReference type="GO" id="GO:0010052">
    <property type="term" value="P:guard cell differentiation"/>
    <property type="evidence" value="ECO:0007669"/>
    <property type="project" value="UniProtKB-UniRule"/>
</dbReference>
<evidence type="ECO:0000313" key="9">
    <source>
        <dbReference type="Proteomes" id="UP000327013"/>
    </source>
</evidence>
<comment type="subcellular location">
    <subcellularLocation>
        <location evidence="1 7">Secreted</location>
    </subcellularLocation>
</comment>
<dbReference type="Pfam" id="PF17181">
    <property type="entry name" value="EPF"/>
    <property type="match status" value="1"/>
</dbReference>
<keyword evidence="5 7" id="KW-0732">Signal</keyword>
<keyword evidence="9" id="KW-1185">Reference proteome</keyword>
<evidence type="ECO:0000256" key="2">
    <source>
        <dbReference type="ARBA" id="ARBA00008127"/>
    </source>
</evidence>
<evidence type="ECO:0000256" key="6">
    <source>
        <dbReference type="ARBA" id="ARBA00023157"/>
    </source>
</evidence>
<reference evidence="8 9" key="1">
    <citation type="submission" date="2019-06" db="EMBL/GenBank/DDBJ databases">
        <title>A chromosomal-level reference genome of Carpinus fangiana (Coryloideae, Betulaceae).</title>
        <authorList>
            <person name="Yang X."/>
            <person name="Wang Z."/>
            <person name="Zhang L."/>
            <person name="Hao G."/>
            <person name="Liu J."/>
            <person name="Yang Y."/>
        </authorList>
    </citation>
    <scope>NUCLEOTIDE SEQUENCE [LARGE SCALE GENOMIC DNA]</scope>
    <source>
        <strain evidence="8">Cfa_2016G</strain>
        <tissue evidence="8">Leaf</tissue>
    </source>
</reference>
<dbReference type="Proteomes" id="UP000327013">
    <property type="component" value="Chromosome 5"/>
</dbReference>
<dbReference type="InterPro" id="IPR039455">
    <property type="entry name" value="EPFL"/>
</dbReference>
<accession>A0A5N6RA31</accession>
<dbReference type="OrthoDB" id="614712at2759"/>
<evidence type="ECO:0000313" key="8">
    <source>
        <dbReference type="EMBL" id="KAE8056647.1"/>
    </source>
</evidence>
<gene>
    <name evidence="8" type="ORF">FH972_013395</name>
</gene>
<keyword evidence="6" id="KW-1015">Disulfide bond</keyword>
<dbReference type="AlphaFoldDB" id="A0A5N6RA31"/>
<dbReference type="PANTHER" id="PTHR33109">
    <property type="entry name" value="EPIDERMAL PATTERNING FACTOR-LIKE PROTEIN 4"/>
    <property type="match status" value="1"/>
</dbReference>
<keyword evidence="4 7" id="KW-0964">Secreted</keyword>
<dbReference type="GO" id="GO:0005576">
    <property type="term" value="C:extracellular region"/>
    <property type="evidence" value="ECO:0007669"/>
    <property type="project" value="UniProtKB-SubCell"/>
</dbReference>
<evidence type="ECO:0000256" key="3">
    <source>
        <dbReference type="ARBA" id="ARBA00022473"/>
    </source>
</evidence>
<organism evidence="8 9">
    <name type="scientific">Carpinus fangiana</name>
    <dbReference type="NCBI Taxonomy" id="176857"/>
    <lineage>
        <taxon>Eukaryota</taxon>
        <taxon>Viridiplantae</taxon>
        <taxon>Streptophyta</taxon>
        <taxon>Embryophyta</taxon>
        <taxon>Tracheophyta</taxon>
        <taxon>Spermatophyta</taxon>
        <taxon>Magnoliopsida</taxon>
        <taxon>eudicotyledons</taxon>
        <taxon>Gunneridae</taxon>
        <taxon>Pentapetalae</taxon>
        <taxon>rosids</taxon>
        <taxon>fabids</taxon>
        <taxon>Fagales</taxon>
        <taxon>Betulaceae</taxon>
        <taxon>Carpinus</taxon>
    </lineage>
</organism>
<dbReference type="PANTHER" id="PTHR33109:SF7">
    <property type="entry name" value="EPIDERMAL PATTERNING FACTOR-LIKE PROTEIN 2"/>
    <property type="match status" value="1"/>
</dbReference>
<sequence length="131" mass="14771">MGSSQNCIFCHRNRHLLISLLSLLLLSSLNQVRFMAEGRGIPKLVDQPAQKGIEEMKVARMVRTQIGSRPPRCERRCSHCGPCEAVQVPIVQQVKKQGRSHFSAAYFRGDGISNYKPICWKCKCGDLIFNP</sequence>
<evidence type="ECO:0000256" key="7">
    <source>
        <dbReference type="RuleBase" id="RU367102"/>
    </source>
</evidence>